<dbReference type="Proteomes" id="UP000018468">
    <property type="component" value="Linkage group LG2"/>
</dbReference>
<keyword evidence="5 10" id="KW-0472">Membrane</keyword>
<keyword evidence="2 10" id="KW-0812">Transmembrane</keyword>
<dbReference type="Gene3D" id="3.40.50.2300">
    <property type="match status" value="2"/>
</dbReference>
<dbReference type="HOGENOM" id="CLU_035582_0_0_1"/>
<evidence type="ECO:0000313" key="13">
    <source>
        <dbReference type="Proteomes" id="UP000018468"/>
    </source>
</evidence>
<dbReference type="PANTHER" id="PTHR10519">
    <property type="entry name" value="GABA-B RECEPTOR"/>
    <property type="match status" value="1"/>
</dbReference>
<evidence type="ECO:0000256" key="8">
    <source>
        <dbReference type="ARBA" id="ARBA00023224"/>
    </source>
</evidence>
<comment type="subcellular location">
    <subcellularLocation>
        <location evidence="1">Membrane</location>
    </subcellularLocation>
</comment>
<protein>
    <recommendedName>
        <fullName evidence="11">Receptor ligand binding region domain-containing protein</fullName>
    </recommendedName>
</protein>
<dbReference type="InterPro" id="IPR001828">
    <property type="entry name" value="ANF_lig-bd_rcpt"/>
</dbReference>
<feature type="domain" description="Receptor ligand binding region" evidence="11">
    <location>
        <begin position="36"/>
        <end position="383"/>
    </location>
</feature>
<reference evidence="12" key="3">
    <citation type="submission" date="2025-09" db="UniProtKB">
        <authorList>
            <consortium name="Ensembl"/>
        </authorList>
    </citation>
    <scope>IDENTIFICATION</scope>
</reference>
<name>W5N7Q9_LEPOC</name>
<dbReference type="InParanoid" id="W5N7Q9"/>
<evidence type="ECO:0000256" key="9">
    <source>
        <dbReference type="SAM" id="MobiDB-lite"/>
    </source>
</evidence>
<keyword evidence="8" id="KW-0807">Transducer</keyword>
<reference evidence="13" key="1">
    <citation type="submission" date="2011-12" db="EMBL/GenBank/DDBJ databases">
        <title>The Draft Genome of Lepisosteus oculatus.</title>
        <authorList>
            <consortium name="The Broad Institute Genome Assembly &amp; Analysis Group"/>
            <consortium name="Computational R&amp;D Group"/>
            <consortium name="and Sequencing Platform"/>
            <person name="Di Palma F."/>
            <person name="Alfoldi J."/>
            <person name="Johnson J."/>
            <person name="Berlin A."/>
            <person name="Gnerre S."/>
            <person name="Jaffe D."/>
            <person name="MacCallum I."/>
            <person name="Young S."/>
            <person name="Walker B.J."/>
            <person name="Lander E.S."/>
            <person name="Lindblad-Toh K."/>
        </authorList>
    </citation>
    <scope>NUCLEOTIDE SEQUENCE [LARGE SCALE GENOMIC DNA]</scope>
</reference>
<evidence type="ECO:0000256" key="3">
    <source>
        <dbReference type="ARBA" id="ARBA00022989"/>
    </source>
</evidence>
<dbReference type="AlphaFoldDB" id="W5N7Q9"/>
<keyword evidence="3 10" id="KW-1133">Transmembrane helix</keyword>
<evidence type="ECO:0000313" key="12">
    <source>
        <dbReference type="Ensembl" id="ENSLOCP00000016668.1"/>
    </source>
</evidence>
<accession>W5N7Q9</accession>
<reference evidence="12" key="2">
    <citation type="submission" date="2025-08" db="UniProtKB">
        <authorList>
            <consortium name="Ensembl"/>
        </authorList>
    </citation>
    <scope>IDENTIFICATION</scope>
</reference>
<keyword evidence="7" id="KW-0325">Glycoprotein</keyword>
<dbReference type="GO" id="GO:0038039">
    <property type="term" value="C:G protein-coupled receptor heterodimeric complex"/>
    <property type="evidence" value="ECO:0000318"/>
    <property type="project" value="GO_Central"/>
</dbReference>
<feature type="region of interest" description="Disordered" evidence="9">
    <location>
        <begin position="499"/>
        <end position="523"/>
    </location>
</feature>
<dbReference type="EMBL" id="AHAT01030362">
    <property type="status" value="NOT_ANNOTATED_CDS"/>
    <property type="molecule type" value="Genomic_DNA"/>
</dbReference>
<evidence type="ECO:0000256" key="7">
    <source>
        <dbReference type="ARBA" id="ARBA00023180"/>
    </source>
</evidence>
<evidence type="ECO:0000256" key="10">
    <source>
        <dbReference type="SAM" id="Phobius"/>
    </source>
</evidence>
<keyword evidence="4" id="KW-0297">G-protein coupled receptor</keyword>
<sequence>LLVASCLLSQGRAATYKIAVVGPWTCDPLFATALPDVAARLAIGRINKDPFLNKGYWYDYVLVNEDCQTSRALSTFIGSESYGAAFVGPANPGYCTAAALLGKNWNKPVASWACLNPDLHDGGYPTFLRPLPLSSQVLFAVLRYFRWAHAAIVTTDSDLWVETGHELATSLRHLGLPVSVVVTMETEGNGPSEALQRIKRADKVRVILPLTLTQILTLVLTLKLTLTLILIRILILGVISDAETKTEIVIATLLLIVSHSHIRIALIDTCTEAISLIDNIDTVTTECAFANYYCYLQCYSSNVHIGKNTAVKDVSPLFGTIYNSLLFVANAVERGRRSGRWVSGTSVAQHARGFEFDGFCQRLWVGEEGAGLQARFVVLDSDGSGSTLRPTHTLTPSTHGGSLVPTGRSMHFPGGSTPGTDSGCWFDSNTICSGGVDPVFVLLIFVLITGLAVGGVALAYFLRRRIQQSQLMKGPNKILLTLDDLVFINAQKMNEDSVTGRSLSDVKSNRTPRHSVSGRSLTAATPESSNVAIYEGDWVWLKKFPVGGKNMEIKPTTKTVFCKV</sequence>
<feature type="transmembrane region" description="Helical" evidence="10">
    <location>
        <begin position="439"/>
        <end position="462"/>
    </location>
</feature>
<dbReference type="EMBL" id="AHAT01030360">
    <property type="status" value="NOT_ANNOTATED_CDS"/>
    <property type="molecule type" value="Genomic_DNA"/>
</dbReference>
<dbReference type="OMA" id="ECAFANY"/>
<evidence type="ECO:0000256" key="4">
    <source>
        <dbReference type="ARBA" id="ARBA00023040"/>
    </source>
</evidence>
<dbReference type="eggNOG" id="KOG1023">
    <property type="taxonomic scope" value="Eukaryota"/>
</dbReference>
<dbReference type="Bgee" id="ENSLOCG00000013521">
    <property type="expression patterns" value="Expressed in camera-type eye and 3 other cell types or tissues"/>
</dbReference>
<dbReference type="FunFam" id="3.40.50.2300:FF:000631">
    <property type="entry name" value="Guanylate cyclase"/>
    <property type="match status" value="1"/>
</dbReference>
<proteinExistence type="predicted"/>
<evidence type="ECO:0000256" key="5">
    <source>
        <dbReference type="ARBA" id="ARBA00023136"/>
    </source>
</evidence>
<keyword evidence="13" id="KW-1185">Reference proteome</keyword>
<evidence type="ECO:0000256" key="1">
    <source>
        <dbReference type="ARBA" id="ARBA00004370"/>
    </source>
</evidence>
<organism evidence="12 13">
    <name type="scientific">Lepisosteus oculatus</name>
    <name type="common">Spotted gar</name>
    <dbReference type="NCBI Taxonomy" id="7918"/>
    <lineage>
        <taxon>Eukaryota</taxon>
        <taxon>Metazoa</taxon>
        <taxon>Chordata</taxon>
        <taxon>Craniata</taxon>
        <taxon>Vertebrata</taxon>
        <taxon>Euteleostomi</taxon>
        <taxon>Actinopterygii</taxon>
        <taxon>Neopterygii</taxon>
        <taxon>Holostei</taxon>
        <taxon>Semionotiformes</taxon>
        <taxon>Lepisosteidae</taxon>
        <taxon>Lepisosteus</taxon>
    </lineage>
</organism>
<dbReference type="STRING" id="7918.ENSLOCP00000016668"/>
<dbReference type="Pfam" id="PF01094">
    <property type="entry name" value="ANF_receptor"/>
    <property type="match status" value="1"/>
</dbReference>
<keyword evidence="6" id="KW-0675">Receptor</keyword>
<dbReference type="GeneTree" id="ENSGT00940000164853"/>
<dbReference type="InterPro" id="IPR028082">
    <property type="entry name" value="Peripla_BP_I"/>
</dbReference>
<dbReference type="EMBL" id="AHAT01030361">
    <property type="status" value="NOT_ANNOTATED_CDS"/>
    <property type="molecule type" value="Genomic_DNA"/>
</dbReference>
<evidence type="ECO:0000259" key="11">
    <source>
        <dbReference type="Pfam" id="PF01094"/>
    </source>
</evidence>
<evidence type="ECO:0000256" key="2">
    <source>
        <dbReference type="ARBA" id="ARBA00022692"/>
    </source>
</evidence>
<dbReference type="InterPro" id="IPR002455">
    <property type="entry name" value="GPCR3_GABA-B"/>
</dbReference>
<dbReference type="GO" id="GO:0004965">
    <property type="term" value="F:G protein-coupled GABA receptor activity"/>
    <property type="evidence" value="ECO:0000318"/>
    <property type="project" value="GO_Central"/>
</dbReference>
<dbReference type="Ensembl" id="ENSLOCT00000016698.1">
    <property type="protein sequence ID" value="ENSLOCP00000016668.1"/>
    <property type="gene ID" value="ENSLOCG00000013521.1"/>
</dbReference>
<dbReference type="SUPFAM" id="SSF53822">
    <property type="entry name" value="Periplasmic binding protein-like I"/>
    <property type="match status" value="1"/>
</dbReference>
<dbReference type="GO" id="GO:0007214">
    <property type="term" value="P:gamma-aminobutyric acid signaling pathway"/>
    <property type="evidence" value="ECO:0000318"/>
    <property type="project" value="GO_Central"/>
</dbReference>
<evidence type="ECO:0000256" key="6">
    <source>
        <dbReference type="ARBA" id="ARBA00023170"/>
    </source>
</evidence>
<dbReference type="PANTHER" id="PTHR10519:SF20">
    <property type="entry name" value="G-PROTEIN COUPLED RECEPTOR 156-RELATED"/>
    <property type="match status" value="1"/>
</dbReference>